<proteinExistence type="predicted"/>
<dbReference type="EMBL" id="JABSTV010001246">
    <property type="protein sequence ID" value="KAH7976615.1"/>
    <property type="molecule type" value="Genomic_DNA"/>
</dbReference>
<dbReference type="PANTHER" id="PTHR24111:SF0">
    <property type="entry name" value="LEUCINE-RICH REPEAT-CONTAINING PROTEIN"/>
    <property type="match status" value="1"/>
</dbReference>
<protein>
    <submittedName>
        <fullName evidence="2">Uncharacterized protein</fullName>
    </submittedName>
</protein>
<dbReference type="Gene3D" id="3.80.10.10">
    <property type="entry name" value="Ribonuclease Inhibitor"/>
    <property type="match status" value="1"/>
</dbReference>
<dbReference type="VEuPathDB" id="VectorBase:RSAN_052763"/>
<evidence type="ECO:0000256" key="1">
    <source>
        <dbReference type="ARBA" id="ARBA00022737"/>
    </source>
</evidence>
<sequence>MAQFNFQDTEVEEFFRKGLLETSFLTQHGAMLSYWENLSGEEAALLRRMLSSRPPVRKLVLGQISHDTYGIAFDGLEEVPSLREIIFQCIECEGKDLDIAGCQVFRSLRSLDLKCVKAGTGFGKDVASYIRQNKSLEELRLAHSCGGDEGIAAIIDALRANDTLKKFTLDEMEPLVSFLFSGESIPQLSSEALTGFAEMLASNSSLELVDVRGAFPVEKDKVSSLLAQERHAGVFKRICIEWPEQLLPELTELLRKEACYPKLYVSVSYFVDEGVVRELFDAVAAHKALLKLHFSSTDDDVNSIFYEHCQRNSGRHRFRIEAHENTP</sequence>
<dbReference type="InterPro" id="IPR052201">
    <property type="entry name" value="LRR-containing_regulator"/>
</dbReference>
<dbReference type="Proteomes" id="UP000821837">
    <property type="component" value="Chromosome 10"/>
</dbReference>
<reference evidence="2" key="1">
    <citation type="journal article" date="2020" name="Cell">
        <title>Large-Scale Comparative Analyses of Tick Genomes Elucidate Their Genetic Diversity and Vector Capacities.</title>
        <authorList>
            <consortium name="Tick Genome and Microbiome Consortium (TIGMIC)"/>
            <person name="Jia N."/>
            <person name="Wang J."/>
            <person name="Shi W."/>
            <person name="Du L."/>
            <person name="Sun Y."/>
            <person name="Zhan W."/>
            <person name="Jiang J.F."/>
            <person name="Wang Q."/>
            <person name="Zhang B."/>
            <person name="Ji P."/>
            <person name="Bell-Sakyi L."/>
            <person name="Cui X.M."/>
            <person name="Yuan T.T."/>
            <person name="Jiang B.G."/>
            <person name="Yang W.F."/>
            <person name="Lam T.T."/>
            <person name="Chang Q.C."/>
            <person name="Ding S.J."/>
            <person name="Wang X.J."/>
            <person name="Zhu J.G."/>
            <person name="Ruan X.D."/>
            <person name="Zhao L."/>
            <person name="Wei J.T."/>
            <person name="Ye R.Z."/>
            <person name="Que T.C."/>
            <person name="Du C.H."/>
            <person name="Zhou Y.H."/>
            <person name="Cheng J.X."/>
            <person name="Dai P.F."/>
            <person name="Guo W.B."/>
            <person name="Han X.H."/>
            <person name="Huang E.J."/>
            <person name="Li L.F."/>
            <person name="Wei W."/>
            <person name="Gao Y.C."/>
            <person name="Liu J.Z."/>
            <person name="Shao H.Z."/>
            <person name="Wang X."/>
            <person name="Wang C.C."/>
            <person name="Yang T.C."/>
            <person name="Huo Q.B."/>
            <person name="Li W."/>
            <person name="Chen H.Y."/>
            <person name="Chen S.E."/>
            <person name="Zhou L.G."/>
            <person name="Ni X.B."/>
            <person name="Tian J.H."/>
            <person name="Sheng Y."/>
            <person name="Liu T."/>
            <person name="Pan Y.S."/>
            <person name="Xia L.Y."/>
            <person name="Li J."/>
            <person name="Zhao F."/>
            <person name="Cao W.C."/>
        </authorList>
    </citation>
    <scope>NUCLEOTIDE SEQUENCE</scope>
    <source>
        <strain evidence="2">Rsan-2018</strain>
    </source>
</reference>
<name>A0A9D4T7Z5_RHISA</name>
<organism evidence="2 3">
    <name type="scientific">Rhipicephalus sanguineus</name>
    <name type="common">Brown dog tick</name>
    <name type="synonym">Ixodes sanguineus</name>
    <dbReference type="NCBI Taxonomy" id="34632"/>
    <lineage>
        <taxon>Eukaryota</taxon>
        <taxon>Metazoa</taxon>
        <taxon>Ecdysozoa</taxon>
        <taxon>Arthropoda</taxon>
        <taxon>Chelicerata</taxon>
        <taxon>Arachnida</taxon>
        <taxon>Acari</taxon>
        <taxon>Parasitiformes</taxon>
        <taxon>Ixodida</taxon>
        <taxon>Ixodoidea</taxon>
        <taxon>Ixodidae</taxon>
        <taxon>Rhipicephalinae</taxon>
        <taxon>Rhipicephalus</taxon>
        <taxon>Rhipicephalus</taxon>
    </lineage>
</organism>
<evidence type="ECO:0000313" key="2">
    <source>
        <dbReference type="EMBL" id="KAH7976615.1"/>
    </source>
</evidence>
<dbReference type="SUPFAM" id="SSF52047">
    <property type="entry name" value="RNI-like"/>
    <property type="match status" value="1"/>
</dbReference>
<gene>
    <name evidence="2" type="ORF">HPB52_017012</name>
</gene>
<dbReference type="AlphaFoldDB" id="A0A9D4T7Z5"/>
<keyword evidence="1" id="KW-0677">Repeat</keyword>
<dbReference type="PANTHER" id="PTHR24111">
    <property type="entry name" value="LEUCINE-RICH REPEAT-CONTAINING PROTEIN 34"/>
    <property type="match status" value="1"/>
</dbReference>
<comment type="caution">
    <text evidence="2">The sequence shown here is derived from an EMBL/GenBank/DDBJ whole genome shotgun (WGS) entry which is preliminary data.</text>
</comment>
<accession>A0A9D4T7Z5</accession>
<reference evidence="2" key="2">
    <citation type="submission" date="2021-09" db="EMBL/GenBank/DDBJ databases">
        <authorList>
            <person name="Jia N."/>
            <person name="Wang J."/>
            <person name="Shi W."/>
            <person name="Du L."/>
            <person name="Sun Y."/>
            <person name="Zhan W."/>
            <person name="Jiang J."/>
            <person name="Wang Q."/>
            <person name="Zhang B."/>
            <person name="Ji P."/>
            <person name="Sakyi L.B."/>
            <person name="Cui X."/>
            <person name="Yuan T."/>
            <person name="Jiang B."/>
            <person name="Yang W."/>
            <person name="Lam T.T.-Y."/>
            <person name="Chang Q."/>
            <person name="Ding S."/>
            <person name="Wang X."/>
            <person name="Zhu J."/>
            <person name="Ruan X."/>
            <person name="Zhao L."/>
            <person name="Wei J."/>
            <person name="Que T."/>
            <person name="Du C."/>
            <person name="Cheng J."/>
            <person name="Dai P."/>
            <person name="Han X."/>
            <person name="Huang E."/>
            <person name="Gao Y."/>
            <person name="Liu J."/>
            <person name="Shao H."/>
            <person name="Ye R."/>
            <person name="Li L."/>
            <person name="Wei W."/>
            <person name="Wang X."/>
            <person name="Wang C."/>
            <person name="Huo Q."/>
            <person name="Li W."/>
            <person name="Guo W."/>
            <person name="Chen H."/>
            <person name="Chen S."/>
            <person name="Zhou L."/>
            <person name="Zhou L."/>
            <person name="Ni X."/>
            <person name="Tian J."/>
            <person name="Zhou Y."/>
            <person name="Sheng Y."/>
            <person name="Liu T."/>
            <person name="Pan Y."/>
            <person name="Xia L."/>
            <person name="Li J."/>
            <person name="Zhao F."/>
            <person name="Cao W."/>
        </authorList>
    </citation>
    <scope>NUCLEOTIDE SEQUENCE</scope>
    <source>
        <strain evidence="2">Rsan-2018</strain>
        <tissue evidence="2">Larvae</tissue>
    </source>
</reference>
<keyword evidence="3" id="KW-1185">Reference proteome</keyword>
<evidence type="ECO:0000313" key="3">
    <source>
        <dbReference type="Proteomes" id="UP000821837"/>
    </source>
</evidence>
<dbReference type="InterPro" id="IPR032675">
    <property type="entry name" value="LRR_dom_sf"/>
</dbReference>